<evidence type="ECO:0000313" key="2">
    <source>
        <dbReference type="Proteomes" id="UP000029981"/>
    </source>
</evidence>
<dbReference type="EMBL" id="CM002924">
    <property type="protein sequence ID" value="KGN59443.1"/>
    <property type="molecule type" value="Genomic_DNA"/>
</dbReference>
<accession>A0A0A0LCD2</accession>
<reference evidence="1 2" key="1">
    <citation type="journal article" date="2009" name="Nat. Genet.">
        <title>The genome of the cucumber, Cucumis sativus L.</title>
        <authorList>
            <person name="Huang S."/>
            <person name="Li R."/>
            <person name="Zhang Z."/>
            <person name="Li L."/>
            <person name="Gu X."/>
            <person name="Fan W."/>
            <person name="Lucas W.J."/>
            <person name="Wang X."/>
            <person name="Xie B."/>
            <person name="Ni P."/>
            <person name="Ren Y."/>
            <person name="Zhu H."/>
            <person name="Li J."/>
            <person name="Lin K."/>
            <person name="Jin W."/>
            <person name="Fei Z."/>
            <person name="Li G."/>
            <person name="Staub J."/>
            <person name="Kilian A."/>
            <person name="van der Vossen E.A."/>
            <person name="Wu Y."/>
            <person name="Guo J."/>
            <person name="He J."/>
            <person name="Jia Z."/>
            <person name="Ren Y."/>
            <person name="Tian G."/>
            <person name="Lu Y."/>
            <person name="Ruan J."/>
            <person name="Qian W."/>
            <person name="Wang M."/>
            <person name="Huang Q."/>
            <person name="Li B."/>
            <person name="Xuan Z."/>
            <person name="Cao J."/>
            <person name="Asan"/>
            <person name="Wu Z."/>
            <person name="Zhang J."/>
            <person name="Cai Q."/>
            <person name="Bai Y."/>
            <person name="Zhao B."/>
            <person name="Han Y."/>
            <person name="Li Y."/>
            <person name="Li X."/>
            <person name="Wang S."/>
            <person name="Shi Q."/>
            <person name="Liu S."/>
            <person name="Cho W.K."/>
            <person name="Kim J.Y."/>
            <person name="Xu Y."/>
            <person name="Heller-Uszynska K."/>
            <person name="Miao H."/>
            <person name="Cheng Z."/>
            <person name="Zhang S."/>
            <person name="Wu J."/>
            <person name="Yang Y."/>
            <person name="Kang H."/>
            <person name="Li M."/>
            <person name="Liang H."/>
            <person name="Ren X."/>
            <person name="Shi Z."/>
            <person name="Wen M."/>
            <person name="Jian M."/>
            <person name="Yang H."/>
            <person name="Zhang G."/>
            <person name="Yang Z."/>
            <person name="Chen R."/>
            <person name="Liu S."/>
            <person name="Li J."/>
            <person name="Ma L."/>
            <person name="Liu H."/>
            <person name="Zhou Y."/>
            <person name="Zhao J."/>
            <person name="Fang X."/>
            <person name="Li G."/>
            <person name="Fang L."/>
            <person name="Li Y."/>
            <person name="Liu D."/>
            <person name="Zheng H."/>
            <person name="Zhang Y."/>
            <person name="Qin N."/>
            <person name="Li Z."/>
            <person name="Yang G."/>
            <person name="Yang S."/>
            <person name="Bolund L."/>
            <person name="Kristiansen K."/>
            <person name="Zheng H."/>
            <person name="Li S."/>
            <person name="Zhang X."/>
            <person name="Yang H."/>
            <person name="Wang J."/>
            <person name="Sun R."/>
            <person name="Zhang B."/>
            <person name="Jiang S."/>
            <person name="Wang J."/>
            <person name="Du Y."/>
            <person name="Li S."/>
        </authorList>
    </citation>
    <scope>NUCLEOTIDE SEQUENCE [LARGE SCALE GENOMIC DNA]</scope>
    <source>
        <strain evidence="2">cv. 9930</strain>
    </source>
</reference>
<proteinExistence type="predicted"/>
<reference evidence="1 2" key="2">
    <citation type="journal article" date="2009" name="PLoS ONE">
        <title>An integrated genetic and cytogenetic map of the cucumber genome.</title>
        <authorList>
            <person name="Ren Y."/>
            <person name="Zhang Z."/>
            <person name="Liu J."/>
            <person name="Staub J.E."/>
            <person name="Han Y."/>
            <person name="Cheng Z."/>
            <person name="Li X."/>
            <person name="Lu J."/>
            <person name="Miao H."/>
            <person name="Kang H."/>
            <person name="Xie B."/>
            <person name="Gu X."/>
            <person name="Wang X."/>
            <person name="Du Y."/>
            <person name="Jin W."/>
            <person name="Huang S."/>
        </authorList>
    </citation>
    <scope>NUCLEOTIDE SEQUENCE [LARGE SCALE GENOMIC DNA]</scope>
    <source>
        <strain evidence="2">cv. 9930</strain>
    </source>
</reference>
<dbReference type="Proteomes" id="UP000029981">
    <property type="component" value="Chromosome 3"/>
</dbReference>
<sequence length="52" mass="5918">MALKNPKEKTNLLKFTRSTTAWRMGDSVEDGTLLYTNNALDRREVNDKSSLS</sequence>
<evidence type="ECO:0000313" key="1">
    <source>
        <dbReference type="EMBL" id="KGN59443.1"/>
    </source>
</evidence>
<gene>
    <name evidence="1" type="ORF">Csa_3G820490</name>
</gene>
<keyword evidence="2" id="KW-1185">Reference proteome</keyword>
<dbReference type="AlphaFoldDB" id="A0A0A0LCD2"/>
<name>A0A0A0LCD2_CUCSA</name>
<protein>
    <submittedName>
        <fullName evidence="1">Uncharacterized protein</fullName>
    </submittedName>
</protein>
<reference evidence="1 2" key="3">
    <citation type="journal article" date="2010" name="BMC Genomics">
        <title>Transcriptome sequencing and comparative analysis of cucumber flowers with different sex types.</title>
        <authorList>
            <person name="Guo S."/>
            <person name="Zheng Y."/>
            <person name="Joung J.G."/>
            <person name="Liu S."/>
            <person name="Zhang Z."/>
            <person name="Crasta O.R."/>
            <person name="Sobral B.W."/>
            <person name="Xu Y."/>
            <person name="Huang S."/>
            <person name="Fei Z."/>
        </authorList>
    </citation>
    <scope>NUCLEOTIDE SEQUENCE [LARGE SCALE GENOMIC DNA]</scope>
    <source>
        <strain evidence="2">cv. 9930</strain>
    </source>
</reference>
<dbReference type="Gramene" id="KGN59443">
    <property type="protein sequence ID" value="KGN59443"/>
    <property type="gene ID" value="Csa_3G820490"/>
</dbReference>
<organism evidence="1 2">
    <name type="scientific">Cucumis sativus</name>
    <name type="common">Cucumber</name>
    <dbReference type="NCBI Taxonomy" id="3659"/>
    <lineage>
        <taxon>Eukaryota</taxon>
        <taxon>Viridiplantae</taxon>
        <taxon>Streptophyta</taxon>
        <taxon>Embryophyta</taxon>
        <taxon>Tracheophyta</taxon>
        <taxon>Spermatophyta</taxon>
        <taxon>Magnoliopsida</taxon>
        <taxon>eudicotyledons</taxon>
        <taxon>Gunneridae</taxon>
        <taxon>Pentapetalae</taxon>
        <taxon>rosids</taxon>
        <taxon>fabids</taxon>
        <taxon>Cucurbitales</taxon>
        <taxon>Cucurbitaceae</taxon>
        <taxon>Benincaseae</taxon>
        <taxon>Cucumis</taxon>
    </lineage>
</organism>
<reference evidence="1 2" key="4">
    <citation type="journal article" date="2011" name="BMC Genomics">
        <title>RNA-Seq improves annotation of protein-coding genes in the cucumber genome.</title>
        <authorList>
            <person name="Li Z."/>
            <person name="Zhang Z."/>
            <person name="Yan P."/>
            <person name="Huang S."/>
            <person name="Fei Z."/>
            <person name="Lin K."/>
        </authorList>
    </citation>
    <scope>NUCLEOTIDE SEQUENCE [LARGE SCALE GENOMIC DNA]</scope>
    <source>
        <strain evidence="2">cv. 9930</strain>
    </source>
</reference>